<dbReference type="GO" id="GO:0051999">
    <property type="term" value="P:mannosyl-inositol phosphorylceramide biosynthetic process"/>
    <property type="evidence" value="ECO:0007669"/>
    <property type="project" value="TreeGrafter"/>
</dbReference>
<protein>
    <submittedName>
        <fullName evidence="2">Glycosyl transferase</fullName>
    </submittedName>
</protein>
<dbReference type="Gene3D" id="3.90.550.20">
    <property type="match status" value="1"/>
</dbReference>
<evidence type="ECO:0000313" key="3">
    <source>
        <dbReference type="Proteomes" id="UP000766246"/>
    </source>
</evidence>
<dbReference type="PANTHER" id="PTHR32385">
    <property type="entry name" value="MANNOSYL PHOSPHORYLINOSITOL CERAMIDE SYNTHASE"/>
    <property type="match status" value="1"/>
</dbReference>
<sequence length="255" mass="29636">MSELLIPKTIHYCWFGNNPKPESVLKCIESWKKCCPDFEIKEWNESNYDIHKHPYMQKAYEEKKWAFVPDYARLDIMYEHGGIYLDTDVEVIKDLSPLCELKAFKGFENNQVVNDGQGFGCMPHLPILKEMIACYDGNEPYEMVEGKLQNIESPRLCTKVLLRHGLKQDGKRQKVGDIDIFPTEYFCPKSFATGLINITDNTYSIHHFDASWHDKKGAKYIALMRGLNRAFGEKAGMKLFKCLMDFKDSIKRIIK</sequence>
<dbReference type="Pfam" id="PF04488">
    <property type="entry name" value="Gly_transf_sug"/>
    <property type="match status" value="1"/>
</dbReference>
<reference evidence="2" key="1">
    <citation type="submission" date="2019-04" db="EMBL/GenBank/DDBJ databases">
        <title>Evolution of Biomass-Degrading Anaerobic Consortia Revealed by Metagenomics.</title>
        <authorList>
            <person name="Peng X."/>
        </authorList>
    </citation>
    <scope>NUCLEOTIDE SEQUENCE</scope>
    <source>
        <strain evidence="2">SIG311</strain>
    </source>
</reference>
<dbReference type="InterPro" id="IPR051706">
    <property type="entry name" value="Glycosyltransferase_domain"/>
</dbReference>
<evidence type="ECO:0000256" key="1">
    <source>
        <dbReference type="ARBA" id="ARBA00022679"/>
    </source>
</evidence>
<name>A0A927UDG9_9FIRM</name>
<dbReference type="GO" id="GO:0016020">
    <property type="term" value="C:membrane"/>
    <property type="evidence" value="ECO:0007669"/>
    <property type="project" value="GOC"/>
</dbReference>
<dbReference type="GO" id="GO:0000030">
    <property type="term" value="F:mannosyltransferase activity"/>
    <property type="evidence" value="ECO:0007669"/>
    <property type="project" value="TreeGrafter"/>
</dbReference>
<dbReference type="PANTHER" id="PTHR32385:SF15">
    <property type="entry name" value="INOSITOL PHOSPHOCERAMIDE MANNOSYLTRANSFERASE 1"/>
    <property type="match status" value="1"/>
</dbReference>
<keyword evidence="1 2" id="KW-0808">Transferase</keyword>
<proteinExistence type="predicted"/>
<gene>
    <name evidence="2" type="ORF">E7272_11140</name>
</gene>
<evidence type="ECO:0000313" key="2">
    <source>
        <dbReference type="EMBL" id="MBE5920380.1"/>
    </source>
</evidence>
<comment type="caution">
    <text evidence="2">The sequence shown here is derived from an EMBL/GenBank/DDBJ whole genome shotgun (WGS) entry which is preliminary data.</text>
</comment>
<organism evidence="2 3">
    <name type="scientific">Pseudobutyrivibrio ruminis</name>
    <dbReference type="NCBI Taxonomy" id="46206"/>
    <lineage>
        <taxon>Bacteria</taxon>
        <taxon>Bacillati</taxon>
        <taxon>Bacillota</taxon>
        <taxon>Clostridia</taxon>
        <taxon>Lachnospirales</taxon>
        <taxon>Lachnospiraceae</taxon>
        <taxon>Pseudobutyrivibrio</taxon>
    </lineage>
</organism>
<dbReference type="InterPro" id="IPR007577">
    <property type="entry name" value="GlycoTrfase_DXD_sugar-bd_CS"/>
</dbReference>
<dbReference type="SUPFAM" id="SSF53448">
    <property type="entry name" value="Nucleotide-diphospho-sugar transferases"/>
    <property type="match status" value="1"/>
</dbReference>
<dbReference type="EMBL" id="SVER01000031">
    <property type="protein sequence ID" value="MBE5920380.1"/>
    <property type="molecule type" value="Genomic_DNA"/>
</dbReference>
<accession>A0A927UDG9</accession>
<dbReference type="AlphaFoldDB" id="A0A927UDG9"/>
<dbReference type="Proteomes" id="UP000766246">
    <property type="component" value="Unassembled WGS sequence"/>
</dbReference>
<dbReference type="InterPro" id="IPR029044">
    <property type="entry name" value="Nucleotide-diphossugar_trans"/>
</dbReference>